<reference evidence="2 3" key="1">
    <citation type="submission" date="2018-11" db="EMBL/GenBank/DDBJ databases">
        <title>The Potential of Streptomyces as Biocontrol Agents against the Tomato grey mould, Botrytis cinerea (Gray mold) Frontiers in Microbiology.</title>
        <authorList>
            <person name="Li D."/>
        </authorList>
    </citation>
    <scope>NUCLEOTIDE SEQUENCE [LARGE SCALE GENOMIC DNA]</scope>
    <source>
        <strain evidence="2 3">NEAU-LD23</strain>
    </source>
</reference>
<comment type="caution">
    <text evidence="2">The sequence shown here is derived from an EMBL/GenBank/DDBJ whole genome shotgun (WGS) entry which is preliminary data.</text>
</comment>
<keyword evidence="3" id="KW-1185">Reference proteome</keyword>
<evidence type="ECO:0000313" key="2">
    <source>
        <dbReference type="EMBL" id="RNG28762.1"/>
    </source>
</evidence>
<feature type="region of interest" description="Disordered" evidence="1">
    <location>
        <begin position="66"/>
        <end position="135"/>
    </location>
</feature>
<dbReference type="Proteomes" id="UP000275401">
    <property type="component" value="Unassembled WGS sequence"/>
</dbReference>
<name>A0A3M8WF97_9ACTN</name>
<gene>
    <name evidence="2" type="ORF">EEJ42_11430</name>
</gene>
<dbReference type="AlphaFoldDB" id="A0A3M8WF97"/>
<proteinExistence type="predicted"/>
<organism evidence="2 3">
    <name type="scientific">Streptomyces botrytidirepellens</name>
    <dbReference type="NCBI Taxonomy" id="2486417"/>
    <lineage>
        <taxon>Bacteria</taxon>
        <taxon>Bacillati</taxon>
        <taxon>Actinomycetota</taxon>
        <taxon>Actinomycetes</taxon>
        <taxon>Kitasatosporales</taxon>
        <taxon>Streptomycetaceae</taxon>
        <taxon>Streptomyces</taxon>
    </lineage>
</organism>
<accession>A0A3M8WF97</accession>
<protein>
    <submittedName>
        <fullName evidence="2">Uncharacterized protein</fullName>
    </submittedName>
</protein>
<dbReference type="EMBL" id="RIBZ01000154">
    <property type="protein sequence ID" value="RNG28762.1"/>
    <property type="molecule type" value="Genomic_DNA"/>
</dbReference>
<sequence length="170" mass="18214">MSAAAAASEAAAMILVAPLPPRPAVHTALAVLRRQPFEILRYIVGRPLRLGPYMLFARRDDPATAELSGRLAPDPARPVPVPVPPAQAGTGAASPGAGRHRGPPRATCPSAGHRAALWGGDPGNRRRRAQHDARRGVARGLEADRVVARRRPGALIPHVRYRREEMMDHA</sequence>
<evidence type="ECO:0000256" key="1">
    <source>
        <dbReference type="SAM" id="MobiDB-lite"/>
    </source>
</evidence>
<feature type="compositionally biased region" description="Pro residues" evidence="1">
    <location>
        <begin position="75"/>
        <end position="85"/>
    </location>
</feature>
<evidence type="ECO:0000313" key="3">
    <source>
        <dbReference type="Proteomes" id="UP000275401"/>
    </source>
</evidence>